<proteinExistence type="predicted"/>
<keyword evidence="2" id="KW-1185">Reference proteome</keyword>
<comment type="caution">
    <text evidence="1">The sequence shown here is derived from an EMBL/GenBank/DDBJ whole genome shotgun (WGS) entry which is preliminary data.</text>
</comment>
<sequence>MRSTRSINSRAPSSAKRSWKLSTRRLASSVAGHGLGAEENVGDEEQENKEPRAGKNRRGARARAHTSAARERGARPGVRVYDEDEAGDVTAMPPPSVQSTPTYTTAARRPPTSSLPRNRSPLGNAVVARAAQYARKCL</sequence>
<gene>
    <name evidence="1" type="ORF">FA95DRAFT_1605249</name>
</gene>
<dbReference type="Proteomes" id="UP000814033">
    <property type="component" value="Unassembled WGS sequence"/>
</dbReference>
<name>A0ACB8RXN7_9AGAM</name>
<evidence type="ECO:0000313" key="1">
    <source>
        <dbReference type="EMBL" id="KAI0048375.1"/>
    </source>
</evidence>
<reference evidence="1" key="2">
    <citation type="journal article" date="2022" name="New Phytol.">
        <title>Evolutionary transition to the ectomycorrhizal habit in the genomes of a hyperdiverse lineage of mushroom-forming fungi.</title>
        <authorList>
            <person name="Looney B."/>
            <person name="Miyauchi S."/>
            <person name="Morin E."/>
            <person name="Drula E."/>
            <person name="Courty P.E."/>
            <person name="Kohler A."/>
            <person name="Kuo A."/>
            <person name="LaButti K."/>
            <person name="Pangilinan J."/>
            <person name="Lipzen A."/>
            <person name="Riley R."/>
            <person name="Andreopoulos W."/>
            <person name="He G."/>
            <person name="Johnson J."/>
            <person name="Nolan M."/>
            <person name="Tritt A."/>
            <person name="Barry K.W."/>
            <person name="Grigoriev I.V."/>
            <person name="Nagy L.G."/>
            <person name="Hibbett D."/>
            <person name="Henrissat B."/>
            <person name="Matheny P.B."/>
            <person name="Labbe J."/>
            <person name="Martin F.M."/>
        </authorList>
    </citation>
    <scope>NUCLEOTIDE SEQUENCE</scope>
    <source>
        <strain evidence="1">FP105234-sp</strain>
    </source>
</reference>
<evidence type="ECO:0000313" key="2">
    <source>
        <dbReference type="Proteomes" id="UP000814033"/>
    </source>
</evidence>
<accession>A0ACB8RXN7</accession>
<dbReference type="EMBL" id="MU275887">
    <property type="protein sequence ID" value="KAI0048375.1"/>
    <property type="molecule type" value="Genomic_DNA"/>
</dbReference>
<protein>
    <submittedName>
        <fullName evidence="1">Uncharacterized protein</fullName>
    </submittedName>
</protein>
<reference evidence="1" key="1">
    <citation type="submission" date="2021-02" db="EMBL/GenBank/DDBJ databases">
        <authorList>
            <consortium name="DOE Joint Genome Institute"/>
            <person name="Ahrendt S."/>
            <person name="Looney B.P."/>
            <person name="Miyauchi S."/>
            <person name="Morin E."/>
            <person name="Drula E."/>
            <person name="Courty P.E."/>
            <person name="Chicoki N."/>
            <person name="Fauchery L."/>
            <person name="Kohler A."/>
            <person name="Kuo A."/>
            <person name="Labutti K."/>
            <person name="Pangilinan J."/>
            <person name="Lipzen A."/>
            <person name="Riley R."/>
            <person name="Andreopoulos W."/>
            <person name="He G."/>
            <person name="Johnson J."/>
            <person name="Barry K.W."/>
            <person name="Grigoriev I.V."/>
            <person name="Nagy L."/>
            <person name="Hibbett D."/>
            <person name="Henrissat B."/>
            <person name="Matheny P.B."/>
            <person name="Labbe J."/>
            <person name="Martin F."/>
        </authorList>
    </citation>
    <scope>NUCLEOTIDE SEQUENCE</scope>
    <source>
        <strain evidence="1">FP105234-sp</strain>
    </source>
</reference>
<organism evidence="1 2">
    <name type="scientific">Auriscalpium vulgare</name>
    <dbReference type="NCBI Taxonomy" id="40419"/>
    <lineage>
        <taxon>Eukaryota</taxon>
        <taxon>Fungi</taxon>
        <taxon>Dikarya</taxon>
        <taxon>Basidiomycota</taxon>
        <taxon>Agaricomycotina</taxon>
        <taxon>Agaricomycetes</taxon>
        <taxon>Russulales</taxon>
        <taxon>Auriscalpiaceae</taxon>
        <taxon>Auriscalpium</taxon>
    </lineage>
</organism>